<protein>
    <submittedName>
        <fullName evidence="1">Uncharacterized protein</fullName>
    </submittedName>
</protein>
<dbReference type="AlphaFoldDB" id="A0A022XYX0"/>
<accession>A0A022XYX0</accession>
<evidence type="ECO:0000313" key="2">
    <source>
        <dbReference type="Proteomes" id="UP000023623"/>
    </source>
</evidence>
<evidence type="ECO:0000313" key="1">
    <source>
        <dbReference type="EMBL" id="EZF75927.1"/>
    </source>
</evidence>
<name>A0A022XYX0_TRISD</name>
<dbReference type="Proteomes" id="UP000023623">
    <property type="component" value="Unassembled WGS sequence"/>
</dbReference>
<dbReference type="EMBL" id="KK208800">
    <property type="protein sequence ID" value="EZF75927.1"/>
    <property type="molecule type" value="Genomic_DNA"/>
</dbReference>
<organism evidence="1 2">
    <name type="scientific">Trichophyton soudanense CBS 452.61</name>
    <dbReference type="NCBI Taxonomy" id="1215331"/>
    <lineage>
        <taxon>Eukaryota</taxon>
        <taxon>Fungi</taxon>
        <taxon>Dikarya</taxon>
        <taxon>Ascomycota</taxon>
        <taxon>Pezizomycotina</taxon>
        <taxon>Eurotiomycetes</taxon>
        <taxon>Eurotiomycetidae</taxon>
        <taxon>Onygenales</taxon>
        <taxon>Arthrodermataceae</taxon>
        <taxon>Trichophyton</taxon>
    </lineage>
</organism>
<reference evidence="1 2" key="1">
    <citation type="submission" date="2014-02" db="EMBL/GenBank/DDBJ databases">
        <title>The Genome Sequence of Trichophyton rubrum (morphotype soudanense) CBS 452.61.</title>
        <authorList>
            <consortium name="The Broad Institute Genomics Platform"/>
            <person name="Cuomo C.A."/>
            <person name="White T.C."/>
            <person name="Graser Y."/>
            <person name="Martinez-Rossi N."/>
            <person name="Heitman J."/>
            <person name="Young S.K."/>
            <person name="Zeng Q."/>
            <person name="Gargeya S."/>
            <person name="Abouelleil A."/>
            <person name="Alvarado L."/>
            <person name="Chapman S.B."/>
            <person name="Gainer-Dewar J."/>
            <person name="Goldberg J."/>
            <person name="Griggs A."/>
            <person name="Gujja S."/>
            <person name="Hansen M."/>
            <person name="Howarth C."/>
            <person name="Imamovic A."/>
            <person name="Larimer J."/>
            <person name="Martinez D."/>
            <person name="Murphy C."/>
            <person name="Pearson M.D."/>
            <person name="Persinoti G."/>
            <person name="Poon T."/>
            <person name="Priest M."/>
            <person name="Roberts A.D."/>
            <person name="Saif S."/>
            <person name="Shea T.D."/>
            <person name="Sykes S.N."/>
            <person name="Wortman J."/>
            <person name="Nusbaum C."/>
            <person name="Birren B."/>
        </authorList>
    </citation>
    <scope>NUCLEOTIDE SEQUENCE [LARGE SCALE GENOMIC DNA]</scope>
    <source>
        <strain evidence="1 2">CBS 452.61</strain>
    </source>
</reference>
<gene>
    <name evidence="1" type="ORF">H105_02636</name>
</gene>
<dbReference type="HOGENOM" id="CLU_1866561_0_0_1"/>
<sequence>MAGTLIAKLFTKTGRSNNYTVAVMESSINGINPVTWLKIMLSIFSLCTSSLGREIFTRKTFHYLKSRNKIADMTRRREISEQEYCFLCPRGDFFLPQGHIGWRYRYLGASEGQISAIRRDAANELYGVFVYSSQTPS</sequence>
<proteinExistence type="predicted"/>
<keyword evidence="2" id="KW-1185">Reference proteome</keyword>